<keyword evidence="5" id="KW-1185">Reference proteome</keyword>
<dbReference type="InterPro" id="IPR036875">
    <property type="entry name" value="Znf_CCHC_sf"/>
</dbReference>
<dbReference type="Proteomes" id="UP001497516">
    <property type="component" value="Chromosome 3"/>
</dbReference>
<feature type="region of interest" description="Disordered" evidence="2">
    <location>
        <begin position="177"/>
        <end position="265"/>
    </location>
</feature>
<dbReference type="Gene3D" id="4.10.60.10">
    <property type="entry name" value="Zinc finger, CCHC-type"/>
    <property type="match status" value="1"/>
</dbReference>
<reference evidence="4 5" key="1">
    <citation type="submission" date="2024-04" db="EMBL/GenBank/DDBJ databases">
        <authorList>
            <person name="Fracassetti M."/>
        </authorList>
    </citation>
    <scope>NUCLEOTIDE SEQUENCE [LARGE SCALE GENOMIC DNA]</scope>
</reference>
<protein>
    <recommendedName>
        <fullName evidence="3">CCHC-type domain-containing protein</fullName>
    </recommendedName>
</protein>
<dbReference type="PANTHER" id="PTHR47592:SF29">
    <property type="entry name" value="ZINC FINGER, CCHC-TYPE"/>
    <property type="match status" value="1"/>
</dbReference>
<dbReference type="GO" id="GO:0008270">
    <property type="term" value="F:zinc ion binding"/>
    <property type="evidence" value="ECO:0007669"/>
    <property type="project" value="UniProtKB-KW"/>
</dbReference>
<sequence length="265" mass="30418">MRFLLTTLKVGYVISTPCPECNLEEEGVDNEELKKRLRKMKKWENDNYLCVGHILNGLSDSLFDIYEMYANASELWDALEAKYLADDASTKKFLVSNFNTYKMSDSRPVMEQYNELLRIYGQFTQHNLNMDEAIAVSSIIDKLPPSWKDFKHMLKHKKEELDLTQLGTHLRIEENLRVQEGVKPKDSSSVHMMEIGESSSQKKGKKRSRDKGYNSSKADKNKKAKPTCWKCGKSGHFKRDCHMEKSKNSGNRHVGQGSNDQGPQG</sequence>
<evidence type="ECO:0000313" key="4">
    <source>
        <dbReference type="EMBL" id="CAL1377471.1"/>
    </source>
</evidence>
<dbReference type="SMART" id="SM00343">
    <property type="entry name" value="ZnF_C2HC"/>
    <property type="match status" value="1"/>
</dbReference>
<gene>
    <name evidence="4" type="ORF">LTRI10_LOCUS19123</name>
</gene>
<feature type="compositionally biased region" description="Basic and acidic residues" evidence="2">
    <location>
        <begin position="237"/>
        <end position="247"/>
    </location>
</feature>
<dbReference type="InterPro" id="IPR001878">
    <property type="entry name" value="Znf_CCHC"/>
</dbReference>
<proteinExistence type="predicted"/>
<accession>A0AAV2DUV0</accession>
<dbReference type="PROSITE" id="PS50158">
    <property type="entry name" value="ZF_CCHC"/>
    <property type="match status" value="1"/>
</dbReference>
<evidence type="ECO:0000313" key="5">
    <source>
        <dbReference type="Proteomes" id="UP001497516"/>
    </source>
</evidence>
<name>A0AAV2DUV0_9ROSI</name>
<keyword evidence="1" id="KW-0862">Zinc</keyword>
<dbReference type="PANTHER" id="PTHR47592">
    <property type="entry name" value="PBF68 PROTEIN"/>
    <property type="match status" value="1"/>
</dbReference>
<dbReference type="GO" id="GO:0003676">
    <property type="term" value="F:nucleic acid binding"/>
    <property type="evidence" value="ECO:0007669"/>
    <property type="project" value="InterPro"/>
</dbReference>
<organism evidence="4 5">
    <name type="scientific">Linum trigynum</name>
    <dbReference type="NCBI Taxonomy" id="586398"/>
    <lineage>
        <taxon>Eukaryota</taxon>
        <taxon>Viridiplantae</taxon>
        <taxon>Streptophyta</taxon>
        <taxon>Embryophyta</taxon>
        <taxon>Tracheophyta</taxon>
        <taxon>Spermatophyta</taxon>
        <taxon>Magnoliopsida</taxon>
        <taxon>eudicotyledons</taxon>
        <taxon>Gunneridae</taxon>
        <taxon>Pentapetalae</taxon>
        <taxon>rosids</taxon>
        <taxon>fabids</taxon>
        <taxon>Malpighiales</taxon>
        <taxon>Linaceae</taxon>
        <taxon>Linum</taxon>
    </lineage>
</organism>
<dbReference type="Pfam" id="PF00098">
    <property type="entry name" value="zf-CCHC"/>
    <property type="match status" value="1"/>
</dbReference>
<dbReference type="AlphaFoldDB" id="A0AAV2DUV0"/>
<dbReference type="EMBL" id="OZ034816">
    <property type="protein sequence ID" value="CAL1377471.1"/>
    <property type="molecule type" value="Genomic_DNA"/>
</dbReference>
<dbReference type="Pfam" id="PF14223">
    <property type="entry name" value="Retrotran_gag_2"/>
    <property type="match status" value="1"/>
</dbReference>
<evidence type="ECO:0000256" key="2">
    <source>
        <dbReference type="SAM" id="MobiDB-lite"/>
    </source>
</evidence>
<feature type="compositionally biased region" description="Polar residues" evidence="2">
    <location>
        <begin position="248"/>
        <end position="265"/>
    </location>
</feature>
<dbReference type="SUPFAM" id="SSF57756">
    <property type="entry name" value="Retrovirus zinc finger-like domains"/>
    <property type="match status" value="1"/>
</dbReference>
<feature type="domain" description="CCHC-type" evidence="3">
    <location>
        <begin position="228"/>
        <end position="241"/>
    </location>
</feature>
<keyword evidence="1" id="KW-0479">Metal-binding</keyword>
<feature type="compositionally biased region" description="Basic and acidic residues" evidence="2">
    <location>
        <begin position="177"/>
        <end position="188"/>
    </location>
</feature>
<keyword evidence="1" id="KW-0863">Zinc-finger</keyword>
<evidence type="ECO:0000259" key="3">
    <source>
        <dbReference type="PROSITE" id="PS50158"/>
    </source>
</evidence>
<evidence type="ECO:0000256" key="1">
    <source>
        <dbReference type="PROSITE-ProRule" id="PRU00047"/>
    </source>
</evidence>